<evidence type="ECO:0000313" key="1">
    <source>
        <dbReference type="EMBL" id="RDY05294.1"/>
    </source>
</evidence>
<organism evidence="1 2">
    <name type="scientific">Mucuna pruriens</name>
    <name type="common">Velvet bean</name>
    <name type="synonym">Dolichos pruriens</name>
    <dbReference type="NCBI Taxonomy" id="157652"/>
    <lineage>
        <taxon>Eukaryota</taxon>
        <taxon>Viridiplantae</taxon>
        <taxon>Streptophyta</taxon>
        <taxon>Embryophyta</taxon>
        <taxon>Tracheophyta</taxon>
        <taxon>Spermatophyta</taxon>
        <taxon>Magnoliopsida</taxon>
        <taxon>eudicotyledons</taxon>
        <taxon>Gunneridae</taxon>
        <taxon>Pentapetalae</taxon>
        <taxon>rosids</taxon>
        <taxon>fabids</taxon>
        <taxon>Fabales</taxon>
        <taxon>Fabaceae</taxon>
        <taxon>Papilionoideae</taxon>
        <taxon>50 kb inversion clade</taxon>
        <taxon>NPAAA clade</taxon>
        <taxon>indigoferoid/millettioid clade</taxon>
        <taxon>Phaseoleae</taxon>
        <taxon>Mucuna</taxon>
    </lineage>
</organism>
<reference evidence="1" key="1">
    <citation type="submission" date="2018-05" db="EMBL/GenBank/DDBJ databases">
        <title>Draft genome of Mucuna pruriens seed.</title>
        <authorList>
            <person name="Nnadi N.E."/>
            <person name="Vos R."/>
            <person name="Hasami M.H."/>
            <person name="Devisetty U.K."/>
            <person name="Aguiy J.C."/>
        </authorList>
    </citation>
    <scope>NUCLEOTIDE SEQUENCE [LARGE SCALE GENOMIC DNA]</scope>
    <source>
        <strain evidence="1">JCA_2017</strain>
    </source>
</reference>
<dbReference type="Proteomes" id="UP000257109">
    <property type="component" value="Unassembled WGS sequence"/>
</dbReference>
<feature type="non-terminal residue" evidence="1">
    <location>
        <position position="1"/>
    </location>
</feature>
<comment type="caution">
    <text evidence="1">The sequence shown here is derived from an EMBL/GenBank/DDBJ whole genome shotgun (WGS) entry which is preliminary data.</text>
</comment>
<sequence>MHYLKEIARIYGELSKTLETKIKIDYKLPYVIRQNKVVVGGAPIFDGVFFNVCVMQLSRTKILTRREKL</sequence>
<name>A0A371HRK0_MUCPR</name>
<keyword evidence="2" id="KW-1185">Reference proteome</keyword>
<evidence type="ECO:0000313" key="2">
    <source>
        <dbReference type="Proteomes" id="UP000257109"/>
    </source>
</evidence>
<proteinExistence type="predicted"/>
<gene>
    <name evidence="1" type="ORF">CR513_10891</name>
</gene>
<dbReference type="EMBL" id="QJKJ01001912">
    <property type="protein sequence ID" value="RDY05294.1"/>
    <property type="molecule type" value="Genomic_DNA"/>
</dbReference>
<accession>A0A371HRK0</accession>
<protein>
    <submittedName>
        <fullName evidence="1">Uncharacterized protein</fullName>
    </submittedName>
</protein>
<dbReference type="AlphaFoldDB" id="A0A371HRK0"/>